<dbReference type="InterPro" id="IPR004839">
    <property type="entry name" value="Aminotransferase_I/II_large"/>
</dbReference>
<keyword evidence="4" id="KW-0456">Lyase</keyword>
<keyword evidence="3" id="KW-0663">Pyridoxal phosphate</keyword>
<evidence type="ECO:0000313" key="7">
    <source>
        <dbReference type="EMBL" id="RKN15059.1"/>
    </source>
</evidence>
<dbReference type="EC" id="4.4.1.13" evidence="2"/>
<dbReference type="Gene3D" id="3.40.640.10">
    <property type="entry name" value="Type I PLP-dependent aspartate aminotransferase-like (Major domain)"/>
    <property type="match status" value="1"/>
</dbReference>
<comment type="cofactor">
    <cofactor evidence="1">
        <name>pyridoxal 5'-phosphate</name>
        <dbReference type="ChEBI" id="CHEBI:597326"/>
    </cofactor>
</comment>
<dbReference type="CDD" id="cd00609">
    <property type="entry name" value="AAT_like"/>
    <property type="match status" value="1"/>
</dbReference>
<dbReference type="Proteomes" id="UP000271548">
    <property type="component" value="Unassembled WGS sequence"/>
</dbReference>
<accession>A0ABX9QWX0</accession>
<dbReference type="InterPro" id="IPR015424">
    <property type="entry name" value="PyrdxlP-dep_Trfase"/>
</dbReference>
<comment type="similarity">
    <text evidence="5">Belongs to the class-II pyridoxal-phosphate-dependent aminotransferase family. MalY/PatB cystathionine beta-lyase subfamily.</text>
</comment>
<dbReference type="Pfam" id="PF00155">
    <property type="entry name" value="Aminotran_1_2"/>
    <property type="match status" value="1"/>
</dbReference>
<dbReference type="EMBL" id="RAZS01000012">
    <property type="protein sequence ID" value="RKN15059.1"/>
    <property type="molecule type" value="Genomic_DNA"/>
</dbReference>
<keyword evidence="7" id="KW-0032">Aminotransferase</keyword>
<protein>
    <recommendedName>
        <fullName evidence="2">cysteine-S-conjugate beta-lyase</fullName>
        <ecNumber evidence="2">4.4.1.13</ecNumber>
    </recommendedName>
</protein>
<dbReference type="GO" id="GO:0008483">
    <property type="term" value="F:transaminase activity"/>
    <property type="evidence" value="ECO:0007669"/>
    <property type="project" value="UniProtKB-KW"/>
</dbReference>
<dbReference type="RefSeq" id="WP_120682744.1">
    <property type="nucleotide sequence ID" value="NZ_RAZS01000012.1"/>
</dbReference>
<dbReference type="Gene3D" id="3.90.1150.10">
    <property type="entry name" value="Aspartate Aminotransferase, domain 1"/>
    <property type="match status" value="1"/>
</dbReference>
<name>A0ABX9QWX0_9ACTN</name>
<gene>
    <name evidence="7" type="ORF">D7147_27505</name>
</gene>
<dbReference type="PANTHER" id="PTHR43525">
    <property type="entry name" value="PROTEIN MALY"/>
    <property type="match status" value="1"/>
</dbReference>
<evidence type="ECO:0000259" key="6">
    <source>
        <dbReference type="Pfam" id="PF00155"/>
    </source>
</evidence>
<evidence type="ECO:0000313" key="8">
    <source>
        <dbReference type="Proteomes" id="UP000271548"/>
    </source>
</evidence>
<organism evidence="7 8">
    <name type="scientific">Micromonospora musae</name>
    <dbReference type="NCBI Taxonomy" id="1894970"/>
    <lineage>
        <taxon>Bacteria</taxon>
        <taxon>Bacillati</taxon>
        <taxon>Actinomycetota</taxon>
        <taxon>Actinomycetes</taxon>
        <taxon>Micromonosporales</taxon>
        <taxon>Micromonosporaceae</taxon>
        <taxon>Micromonospora</taxon>
    </lineage>
</organism>
<dbReference type="InterPro" id="IPR015421">
    <property type="entry name" value="PyrdxlP-dep_Trfase_major"/>
</dbReference>
<evidence type="ECO:0000256" key="2">
    <source>
        <dbReference type="ARBA" id="ARBA00012224"/>
    </source>
</evidence>
<keyword evidence="7" id="KW-0808">Transferase</keyword>
<keyword evidence="8" id="KW-1185">Reference proteome</keyword>
<reference evidence="7 8" key="1">
    <citation type="submission" date="2018-09" db="EMBL/GenBank/DDBJ databases">
        <title>Micromonospora sp. nov. MS1-9, isolated from a root of Musa sp.</title>
        <authorList>
            <person name="Kuncharoen N."/>
            <person name="Kudo T."/>
            <person name="Ohkuma M."/>
            <person name="Yuki M."/>
            <person name="Tanasupawat S."/>
        </authorList>
    </citation>
    <scope>NUCLEOTIDE SEQUENCE [LARGE SCALE GENOMIC DNA]</scope>
    <source>
        <strain evidence="7 8">NGC1-4</strain>
    </source>
</reference>
<comment type="caution">
    <text evidence="7">The sequence shown here is derived from an EMBL/GenBank/DDBJ whole genome shotgun (WGS) entry which is preliminary data.</text>
</comment>
<dbReference type="InterPro" id="IPR051798">
    <property type="entry name" value="Class-II_PLP-Dep_Aminotrans"/>
</dbReference>
<proteinExistence type="inferred from homology"/>
<sequence length="423" mass="44856">MASPAPDAEGFDTRNPLTSLTLAELRQRTSVKWRLHPPDVLPLWVAEQDTPLAPPVADALRRAIDLGDTGYSHGTEYAEALGEFAAQRWGWHDFAVDRTTVVPDVMMGIVEVLRLVTGPGDAVVVCSPVYPPFYAFVGHADREVIEAPLGPDLRIDHAALDEAFRRARAQGPRPAFLLCNPHNPTGVVHRRAELEAVAELADRHGVRVVSDEIHAPLVLPGAHFTPYLTVAGAENAFALTSASKAWNLAGLKAALAVAGPRAAADLARMPEEVSHGPSHLGVIAQTAAFRAGGQWLDRLLDGLDENRALLATLLAKHLPTVTYHRPEGTYLAWLDCARLGIATATATATATAELGGEPGAASDLAGPAKMFLDRARVALSSGHVFGTGGVGCVRLNFATSPAILTEAISRMGRAVEARQASAE</sequence>
<dbReference type="InterPro" id="IPR015422">
    <property type="entry name" value="PyrdxlP-dep_Trfase_small"/>
</dbReference>
<evidence type="ECO:0000256" key="5">
    <source>
        <dbReference type="ARBA" id="ARBA00037974"/>
    </source>
</evidence>
<evidence type="ECO:0000256" key="1">
    <source>
        <dbReference type="ARBA" id="ARBA00001933"/>
    </source>
</evidence>
<feature type="domain" description="Aminotransferase class I/classII large" evidence="6">
    <location>
        <begin position="66"/>
        <end position="410"/>
    </location>
</feature>
<evidence type="ECO:0000256" key="3">
    <source>
        <dbReference type="ARBA" id="ARBA00022898"/>
    </source>
</evidence>
<dbReference type="SUPFAM" id="SSF53383">
    <property type="entry name" value="PLP-dependent transferases"/>
    <property type="match status" value="1"/>
</dbReference>
<dbReference type="PANTHER" id="PTHR43525:SF2">
    <property type="entry name" value="CYSTATHIONINE BETA-LYASE-RELATED"/>
    <property type="match status" value="1"/>
</dbReference>
<evidence type="ECO:0000256" key="4">
    <source>
        <dbReference type="ARBA" id="ARBA00023239"/>
    </source>
</evidence>